<dbReference type="Gene3D" id="3.40.50.300">
    <property type="entry name" value="P-loop containing nucleotide triphosphate hydrolases"/>
    <property type="match status" value="1"/>
</dbReference>
<gene>
    <name evidence="1" type="ORF">F3S47_00945</name>
</gene>
<evidence type="ECO:0008006" key="3">
    <source>
        <dbReference type="Google" id="ProtNLM"/>
    </source>
</evidence>
<name>A0A5J5GNY9_9RHOB</name>
<dbReference type="InterPro" id="IPR027417">
    <property type="entry name" value="P-loop_NTPase"/>
</dbReference>
<dbReference type="SUPFAM" id="SSF52540">
    <property type="entry name" value="P-loop containing nucleoside triphosphate hydrolases"/>
    <property type="match status" value="1"/>
</dbReference>
<proteinExistence type="predicted"/>
<accession>A0A5J5GNY9</accession>
<dbReference type="Proteomes" id="UP000326554">
    <property type="component" value="Unassembled WGS sequence"/>
</dbReference>
<organism evidence="1 2">
    <name type="scientific">Histidinibacterium aquaticum</name>
    <dbReference type="NCBI Taxonomy" id="2613962"/>
    <lineage>
        <taxon>Bacteria</taxon>
        <taxon>Pseudomonadati</taxon>
        <taxon>Pseudomonadota</taxon>
        <taxon>Alphaproteobacteria</taxon>
        <taxon>Rhodobacterales</taxon>
        <taxon>Paracoccaceae</taxon>
        <taxon>Histidinibacterium</taxon>
    </lineage>
</organism>
<dbReference type="AlphaFoldDB" id="A0A5J5GNY9"/>
<dbReference type="EMBL" id="VYQE01000001">
    <property type="protein sequence ID" value="KAA9009870.1"/>
    <property type="molecule type" value="Genomic_DNA"/>
</dbReference>
<comment type="caution">
    <text evidence="1">The sequence shown here is derived from an EMBL/GenBank/DDBJ whole genome shotgun (WGS) entry which is preliminary data.</text>
</comment>
<dbReference type="RefSeq" id="WP_150443355.1">
    <property type="nucleotide sequence ID" value="NZ_VYQE01000001.1"/>
</dbReference>
<reference evidence="1 2" key="1">
    <citation type="submission" date="2019-09" db="EMBL/GenBank/DDBJ databases">
        <authorList>
            <person name="Park J.-S."/>
            <person name="Choi H.-J."/>
        </authorList>
    </citation>
    <scope>NUCLEOTIDE SEQUENCE [LARGE SCALE GENOMIC DNA]</scope>
    <source>
        <strain evidence="1 2">176SS1-4</strain>
    </source>
</reference>
<evidence type="ECO:0000313" key="2">
    <source>
        <dbReference type="Proteomes" id="UP000326554"/>
    </source>
</evidence>
<sequence>MSSAPPPSTIFVLNTGRCGSTTLARACAHLTTHTASHESRSHLTGPERLAFPARHIEIDNRLAWFLGRLDADWGDRAAYVHLTRAPDAVAESFVQRPNPGILDAYHRGILLGAPWKSPGLSRREIAEDYIATVTANIRHFLKDKSHVMHLRLETLAEDFPRFVRWIGAEGDLDAALSELAQRHNATEA</sequence>
<protein>
    <recommendedName>
        <fullName evidence="3">Sulfotransferase family protein</fullName>
    </recommendedName>
</protein>
<keyword evidence="2" id="KW-1185">Reference proteome</keyword>
<evidence type="ECO:0000313" key="1">
    <source>
        <dbReference type="EMBL" id="KAA9009870.1"/>
    </source>
</evidence>